<dbReference type="PANTHER" id="PTHR42781">
    <property type="entry name" value="SPERMIDINE/PUTRESCINE IMPORT ATP-BINDING PROTEIN POTA"/>
    <property type="match status" value="1"/>
</dbReference>
<dbReference type="SMART" id="SM00382">
    <property type="entry name" value="AAA"/>
    <property type="match status" value="1"/>
</dbReference>
<dbReference type="STRING" id="290052.ASU35_01475"/>
<dbReference type="Pfam" id="PF00005">
    <property type="entry name" value="ABC_tran"/>
    <property type="match status" value="1"/>
</dbReference>
<dbReference type="PROSITE" id="PS50893">
    <property type="entry name" value="ABC_TRANSPORTER_2"/>
    <property type="match status" value="1"/>
</dbReference>
<dbReference type="EMBL" id="LNAM01000153">
    <property type="protein sequence ID" value="KSV59019.1"/>
    <property type="molecule type" value="Genomic_DNA"/>
</dbReference>
<keyword evidence="3" id="KW-0067">ATP-binding</keyword>
<feature type="domain" description="ABC transporter" evidence="4">
    <location>
        <begin position="4"/>
        <end position="234"/>
    </location>
</feature>
<keyword evidence="6" id="KW-1185">Reference proteome</keyword>
<dbReference type="OrthoDB" id="9802264at2"/>
<keyword evidence="2" id="KW-0547">Nucleotide-binding</keyword>
<accession>A0A0V8QEJ2</accession>
<protein>
    <submittedName>
        <fullName evidence="5">Nitrate ABC transporter substrate-binding protein</fullName>
    </submittedName>
</protein>
<comment type="caution">
    <text evidence="5">The sequence shown here is derived from an EMBL/GenBank/DDBJ whole genome shotgun (WGS) entry which is preliminary data.</text>
</comment>
<dbReference type="InterPro" id="IPR003439">
    <property type="entry name" value="ABC_transporter-like_ATP-bd"/>
</dbReference>
<dbReference type="GO" id="GO:0005524">
    <property type="term" value="F:ATP binding"/>
    <property type="evidence" value="ECO:0007669"/>
    <property type="project" value="UniProtKB-KW"/>
</dbReference>
<reference evidence="5 6" key="1">
    <citation type="submission" date="2015-11" db="EMBL/GenBank/DDBJ databases">
        <title>Butyribacter intestini gen. nov., sp. nov., a butyric acid-producing bacterium of the family Lachnospiraceae isolated from the human faeces.</title>
        <authorList>
            <person name="Zou Y."/>
            <person name="Xue W."/>
            <person name="Luo G."/>
            <person name="Lv M."/>
        </authorList>
    </citation>
    <scope>NUCLEOTIDE SEQUENCE [LARGE SCALE GENOMIC DNA]</scope>
    <source>
        <strain evidence="5 6">ACET-33324</strain>
    </source>
</reference>
<evidence type="ECO:0000259" key="4">
    <source>
        <dbReference type="PROSITE" id="PS50893"/>
    </source>
</evidence>
<dbReference type="InterPro" id="IPR027417">
    <property type="entry name" value="P-loop_NTPase"/>
</dbReference>
<evidence type="ECO:0000256" key="1">
    <source>
        <dbReference type="ARBA" id="ARBA00022448"/>
    </source>
</evidence>
<evidence type="ECO:0000313" key="5">
    <source>
        <dbReference type="EMBL" id="KSV59019.1"/>
    </source>
</evidence>
<dbReference type="Proteomes" id="UP000054874">
    <property type="component" value="Unassembled WGS sequence"/>
</dbReference>
<gene>
    <name evidence="5" type="ORF">ASU35_01475</name>
</gene>
<dbReference type="AlphaFoldDB" id="A0A0V8QEJ2"/>
<dbReference type="PANTHER" id="PTHR42781:SF8">
    <property type="entry name" value="BICARBONATE TRANSPORT ATP-BINDING PROTEIN CMPC"/>
    <property type="match status" value="1"/>
</dbReference>
<dbReference type="InterPro" id="IPR003593">
    <property type="entry name" value="AAA+_ATPase"/>
</dbReference>
<dbReference type="InterPro" id="IPR050093">
    <property type="entry name" value="ABC_SmlMolc_Importer"/>
</dbReference>
<dbReference type="CDD" id="cd03293">
    <property type="entry name" value="ABC_NrtD_SsuB_transporters"/>
    <property type="match status" value="1"/>
</dbReference>
<organism evidence="5 6">
    <name type="scientific">Acetivibrio ethanolgignens</name>
    <dbReference type="NCBI Taxonomy" id="290052"/>
    <lineage>
        <taxon>Bacteria</taxon>
        <taxon>Bacillati</taxon>
        <taxon>Bacillota</taxon>
        <taxon>Clostridia</taxon>
        <taxon>Eubacteriales</taxon>
        <taxon>Oscillospiraceae</taxon>
        <taxon>Acetivibrio</taxon>
    </lineage>
</organism>
<dbReference type="RefSeq" id="WP_058352654.1">
    <property type="nucleotide sequence ID" value="NZ_CABMMD010000153.1"/>
</dbReference>
<sequence length="237" mass="26163">MFEVKDLSVSFQRDGEAFCVLDNLSLSIPSGQFFVLLGKSGCGKTTLLRTLGGFLKPDSGSIQIDGKTVTTPSKERVMVFQSFDQLFPWFTLEENLLYALKKCDISKSEGKTIAKECLAMTGLSGFENQYPSALSGGMKQRGALARALSLKPSILLMDEPFSSLDYLTRQSIQSLVRELTKKTGCTVLLVTHDIEEAITLGDRIGILDKTTKKISSFYLPSEHTKKELLECLIKELA</sequence>
<evidence type="ECO:0000256" key="3">
    <source>
        <dbReference type="ARBA" id="ARBA00022840"/>
    </source>
</evidence>
<dbReference type="Gene3D" id="3.40.50.300">
    <property type="entry name" value="P-loop containing nucleotide triphosphate hydrolases"/>
    <property type="match status" value="1"/>
</dbReference>
<name>A0A0V8QEJ2_9FIRM</name>
<keyword evidence="1" id="KW-0813">Transport</keyword>
<dbReference type="GO" id="GO:0016887">
    <property type="term" value="F:ATP hydrolysis activity"/>
    <property type="evidence" value="ECO:0007669"/>
    <property type="project" value="InterPro"/>
</dbReference>
<evidence type="ECO:0000313" key="6">
    <source>
        <dbReference type="Proteomes" id="UP000054874"/>
    </source>
</evidence>
<proteinExistence type="predicted"/>
<evidence type="ECO:0000256" key="2">
    <source>
        <dbReference type="ARBA" id="ARBA00022741"/>
    </source>
</evidence>
<dbReference type="SUPFAM" id="SSF52540">
    <property type="entry name" value="P-loop containing nucleoside triphosphate hydrolases"/>
    <property type="match status" value="1"/>
</dbReference>